<proteinExistence type="predicted"/>
<dbReference type="Ensembl" id="ENSMMOT00000001715.1">
    <property type="protein sequence ID" value="ENSMMOP00000001684.1"/>
    <property type="gene ID" value="ENSMMOG00000001411.1"/>
</dbReference>
<dbReference type="GO" id="GO:0005730">
    <property type="term" value="C:nucleolus"/>
    <property type="evidence" value="ECO:0007669"/>
    <property type="project" value="TreeGrafter"/>
</dbReference>
<dbReference type="InterPro" id="IPR000504">
    <property type="entry name" value="RRM_dom"/>
</dbReference>
<organism evidence="3 4">
    <name type="scientific">Mola mola</name>
    <name type="common">Ocean sunfish</name>
    <name type="synonym">Tetraodon mola</name>
    <dbReference type="NCBI Taxonomy" id="94237"/>
    <lineage>
        <taxon>Eukaryota</taxon>
        <taxon>Metazoa</taxon>
        <taxon>Chordata</taxon>
        <taxon>Craniata</taxon>
        <taxon>Vertebrata</taxon>
        <taxon>Euteleostomi</taxon>
        <taxon>Actinopterygii</taxon>
        <taxon>Neopterygii</taxon>
        <taxon>Teleostei</taxon>
        <taxon>Neoteleostei</taxon>
        <taxon>Acanthomorphata</taxon>
        <taxon>Eupercaria</taxon>
        <taxon>Tetraodontiformes</taxon>
        <taxon>Molidae</taxon>
        <taxon>Mola</taxon>
    </lineage>
</organism>
<dbReference type="PANTHER" id="PTHR31164">
    <property type="entry name" value="RAD52 MOTIF-CONTAINING PROTEIN 1"/>
    <property type="match status" value="1"/>
</dbReference>
<dbReference type="GO" id="GO:0003723">
    <property type="term" value="F:RNA binding"/>
    <property type="evidence" value="ECO:0007669"/>
    <property type="project" value="UniProtKB-UniRule"/>
</dbReference>
<dbReference type="Pfam" id="PF25517">
    <property type="entry name" value="DSRM_RDM1"/>
    <property type="match status" value="1"/>
</dbReference>
<dbReference type="Proteomes" id="UP000261620">
    <property type="component" value="Unplaced"/>
</dbReference>
<accession>A0A3Q3W011</accession>
<name>A0A3Q3W011_MOLML</name>
<feature type="domain" description="RRM" evidence="2">
    <location>
        <begin position="16"/>
        <end position="92"/>
    </location>
</feature>
<dbReference type="AlphaFoldDB" id="A0A3Q3W011"/>
<evidence type="ECO:0000256" key="1">
    <source>
        <dbReference type="PROSITE-ProRule" id="PRU00176"/>
    </source>
</evidence>
<reference evidence="3" key="2">
    <citation type="submission" date="2025-09" db="UniProtKB">
        <authorList>
            <consortium name="Ensembl"/>
        </authorList>
    </citation>
    <scope>IDENTIFICATION</scope>
</reference>
<dbReference type="InterPro" id="IPR035979">
    <property type="entry name" value="RBD_domain_sf"/>
</dbReference>
<dbReference type="PROSITE" id="PS50102">
    <property type="entry name" value="RRM"/>
    <property type="match status" value="1"/>
</dbReference>
<dbReference type="STRING" id="94237.ENSMMOP00000001684"/>
<sequence length="261" mass="28562">MEVDILEFLVPVENNKTLLVWDIQPSHTEDQDGLFHVFSSFGPLYLLEVCPNASPGPPGFYSLIKFYSAAQASRAQRQTDGRLLLTLELAAQGTNNFIIPSRGKLLSSSSSSRVGTHCNGSGGSDTAVVREQVTFCVPPPQLKELTSEEEEEEEGGVRCRRLKFGCLLQLSFPHHRQMTRAAAVVEDSYVSAGVCVSELVCVCAGAVRQKRCKLQKLVRERALVQALTTVLLILLGDTLLLIRSSAVEAVRQVNEDDKDGT</sequence>
<dbReference type="PANTHER" id="PTHR31164:SF1">
    <property type="entry name" value="RAD52 MOTIF-CONTAINING PROTEIN 1"/>
    <property type="match status" value="1"/>
</dbReference>
<keyword evidence="4" id="KW-1185">Reference proteome</keyword>
<evidence type="ECO:0000313" key="4">
    <source>
        <dbReference type="Proteomes" id="UP000261620"/>
    </source>
</evidence>
<evidence type="ECO:0000313" key="3">
    <source>
        <dbReference type="Ensembl" id="ENSMMOP00000001684.1"/>
    </source>
</evidence>
<evidence type="ECO:0000259" key="2">
    <source>
        <dbReference type="PROSITE" id="PS50102"/>
    </source>
</evidence>
<protein>
    <recommendedName>
        <fullName evidence="2">RRM domain-containing protein</fullName>
    </recommendedName>
</protein>
<reference evidence="3" key="1">
    <citation type="submission" date="2025-08" db="UniProtKB">
        <authorList>
            <consortium name="Ensembl"/>
        </authorList>
    </citation>
    <scope>IDENTIFICATION</scope>
</reference>
<dbReference type="InterPro" id="IPR057652">
    <property type="entry name" value="DSRM_RDM1"/>
</dbReference>
<dbReference type="SUPFAM" id="SSF54928">
    <property type="entry name" value="RNA-binding domain, RBD"/>
    <property type="match status" value="1"/>
</dbReference>
<keyword evidence="1" id="KW-0694">RNA-binding</keyword>
<dbReference type="InterPro" id="IPR040224">
    <property type="entry name" value="RDM1"/>
</dbReference>